<dbReference type="Proteomes" id="UP000886787">
    <property type="component" value="Unassembled WGS sequence"/>
</dbReference>
<dbReference type="GO" id="GO:0005886">
    <property type="term" value="C:plasma membrane"/>
    <property type="evidence" value="ECO:0007669"/>
    <property type="project" value="TreeGrafter"/>
</dbReference>
<sequence>MKTSHLKLGEILIASGAITPDILQRCLDKQKYSGKRIGEILTEEKYISEQTLCRALAQQFSMPYIDLQNVEIDPEISEIVPENISVSNHIIPIAFDNKSLTVAMSDPLDYKAINTLGNYTRHRIHAVLAESSSILEKQRELYAAKKAFSEAQEFVSAQMSKGQNEEQNAINILSEDQPIIRFVNNMIEQAVYMKASDVHIEPMEKKMVIRFRIDGRLIQYLETGPDLIPSVTSRIKFIGGMNIAEKRLPQDGRIRYRAGNTDVDMRISVLPSVFGEKVVIRITTALGITMDKHGIGFLPENLAVFESLLKSNRGIILLTGATGSGKSTTLYTALKEIQRDDINIVTVENPVEMILPGITQVDINDKAGLTFANVLRSILRQDPDVIMIGEIRDRETAEIASSAAITGHLVLSTLHTYSAASSIIRLVDMGVAPFMVTSAVLGIVAQRLVRKLCLNCREAYYASEDELRFLGLPPGTKQKIYREKGCDKCNRTGVKGRTAVHEIMRVTAPIRAAIHAGESTAHINEIALKEGMLPMLENLRRLVLNGTISIATMLNAAINDDIL</sequence>
<evidence type="ECO:0000256" key="3">
    <source>
        <dbReference type="ARBA" id="ARBA00022840"/>
    </source>
</evidence>
<keyword evidence="3" id="KW-0067">ATP-binding</keyword>
<name>A0A9D0ZKA8_9FIRM</name>
<dbReference type="GO" id="GO:0016887">
    <property type="term" value="F:ATP hydrolysis activity"/>
    <property type="evidence" value="ECO:0007669"/>
    <property type="project" value="TreeGrafter"/>
</dbReference>
<accession>A0A9D0ZKA8</accession>
<dbReference type="SUPFAM" id="SSF52540">
    <property type="entry name" value="P-loop containing nucleoside triphosphate hydrolases"/>
    <property type="match status" value="1"/>
</dbReference>
<dbReference type="InterPro" id="IPR001482">
    <property type="entry name" value="T2SS/T4SS_dom"/>
</dbReference>
<reference evidence="5" key="2">
    <citation type="journal article" date="2021" name="PeerJ">
        <title>Extensive microbial diversity within the chicken gut microbiome revealed by metagenomics and culture.</title>
        <authorList>
            <person name="Gilroy R."/>
            <person name="Ravi A."/>
            <person name="Getino M."/>
            <person name="Pursley I."/>
            <person name="Horton D.L."/>
            <person name="Alikhan N.F."/>
            <person name="Baker D."/>
            <person name="Gharbi K."/>
            <person name="Hall N."/>
            <person name="Watson M."/>
            <person name="Adriaenssens E.M."/>
            <person name="Foster-Nyarko E."/>
            <person name="Jarju S."/>
            <person name="Secka A."/>
            <person name="Antonio M."/>
            <person name="Oren A."/>
            <person name="Chaudhuri R.R."/>
            <person name="La Ragione R."/>
            <person name="Hildebrand F."/>
            <person name="Pallen M.J."/>
        </authorList>
    </citation>
    <scope>NUCLEOTIDE SEQUENCE</scope>
    <source>
        <strain evidence="5">ChiSjej1B19-3389</strain>
    </source>
</reference>
<dbReference type="PANTHER" id="PTHR30258:SF1">
    <property type="entry name" value="PROTEIN TRANSPORT PROTEIN HOFB HOMOLOG"/>
    <property type="match status" value="1"/>
</dbReference>
<dbReference type="SUPFAM" id="SSF160246">
    <property type="entry name" value="EspE N-terminal domain-like"/>
    <property type="match status" value="1"/>
</dbReference>
<evidence type="ECO:0000256" key="1">
    <source>
        <dbReference type="ARBA" id="ARBA00006611"/>
    </source>
</evidence>
<protein>
    <submittedName>
        <fullName evidence="5">Flp pilus assembly complex ATPase component TadA</fullName>
    </submittedName>
</protein>
<dbReference type="GO" id="GO:0005524">
    <property type="term" value="F:ATP binding"/>
    <property type="evidence" value="ECO:0007669"/>
    <property type="project" value="UniProtKB-KW"/>
</dbReference>
<dbReference type="Gene3D" id="3.30.450.90">
    <property type="match status" value="1"/>
</dbReference>
<evidence type="ECO:0000256" key="2">
    <source>
        <dbReference type="ARBA" id="ARBA00022741"/>
    </source>
</evidence>
<dbReference type="PANTHER" id="PTHR30258">
    <property type="entry name" value="TYPE II SECRETION SYSTEM PROTEIN GSPE-RELATED"/>
    <property type="match status" value="1"/>
</dbReference>
<dbReference type="Pfam" id="PF05157">
    <property type="entry name" value="MshEN"/>
    <property type="match status" value="1"/>
</dbReference>
<dbReference type="PROSITE" id="PS00662">
    <property type="entry name" value="T2SP_E"/>
    <property type="match status" value="1"/>
</dbReference>
<feature type="domain" description="Bacterial type II secretion system protein E" evidence="4">
    <location>
        <begin position="379"/>
        <end position="393"/>
    </location>
</feature>
<dbReference type="InterPro" id="IPR037257">
    <property type="entry name" value="T2SS_E_N_sf"/>
</dbReference>
<dbReference type="CDD" id="cd01129">
    <property type="entry name" value="PulE-GspE-like"/>
    <property type="match status" value="1"/>
</dbReference>
<dbReference type="InterPro" id="IPR027417">
    <property type="entry name" value="P-loop_NTPase"/>
</dbReference>
<gene>
    <name evidence="5" type="primary">tadA</name>
    <name evidence="5" type="ORF">IAD32_06460</name>
</gene>
<organism evidence="5 6">
    <name type="scientific">Candidatus Scatavimonas merdigallinarum</name>
    <dbReference type="NCBI Taxonomy" id="2840914"/>
    <lineage>
        <taxon>Bacteria</taxon>
        <taxon>Bacillati</taxon>
        <taxon>Bacillota</taxon>
        <taxon>Clostridia</taxon>
        <taxon>Eubacteriales</taxon>
        <taxon>Oscillospiraceae</taxon>
        <taxon>Oscillospiraceae incertae sedis</taxon>
        <taxon>Candidatus Scatavimonas</taxon>
    </lineage>
</organism>
<reference evidence="5" key="1">
    <citation type="submission" date="2020-10" db="EMBL/GenBank/DDBJ databases">
        <authorList>
            <person name="Gilroy R."/>
        </authorList>
    </citation>
    <scope>NUCLEOTIDE SEQUENCE</scope>
    <source>
        <strain evidence="5">ChiSjej1B19-3389</strain>
    </source>
</reference>
<dbReference type="Pfam" id="PF00437">
    <property type="entry name" value="T2SSE"/>
    <property type="match status" value="1"/>
</dbReference>
<evidence type="ECO:0000313" key="5">
    <source>
        <dbReference type="EMBL" id="HIQ80909.1"/>
    </source>
</evidence>
<comment type="caution">
    <text evidence="5">The sequence shown here is derived from an EMBL/GenBank/DDBJ whole genome shotgun (WGS) entry which is preliminary data.</text>
</comment>
<dbReference type="Gene3D" id="3.30.300.160">
    <property type="entry name" value="Type II secretion system, protein E, N-terminal domain"/>
    <property type="match status" value="1"/>
</dbReference>
<dbReference type="InterPro" id="IPR007831">
    <property type="entry name" value="T2SS_GspE_N"/>
</dbReference>
<evidence type="ECO:0000259" key="4">
    <source>
        <dbReference type="PROSITE" id="PS00662"/>
    </source>
</evidence>
<dbReference type="Gene3D" id="3.40.50.300">
    <property type="entry name" value="P-loop containing nucleotide triphosphate hydrolases"/>
    <property type="match status" value="1"/>
</dbReference>
<proteinExistence type="inferred from homology"/>
<dbReference type="AlphaFoldDB" id="A0A9D0ZKA8"/>
<evidence type="ECO:0000313" key="6">
    <source>
        <dbReference type="Proteomes" id="UP000886787"/>
    </source>
</evidence>
<keyword evidence="2" id="KW-0547">Nucleotide-binding</keyword>
<dbReference type="EMBL" id="DVFW01000028">
    <property type="protein sequence ID" value="HIQ80909.1"/>
    <property type="molecule type" value="Genomic_DNA"/>
</dbReference>
<comment type="similarity">
    <text evidence="1">Belongs to the GSP E family.</text>
</comment>